<evidence type="ECO:0000259" key="1">
    <source>
        <dbReference type="Pfam" id="PF14280"/>
    </source>
</evidence>
<dbReference type="InterPro" id="IPR025375">
    <property type="entry name" value="DUF4365"/>
</dbReference>
<keyword evidence="3" id="KW-1185">Reference proteome</keyword>
<dbReference type="Proteomes" id="UP000297239">
    <property type="component" value="Unassembled WGS sequence"/>
</dbReference>
<evidence type="ECO:0000313" key="2">
    <source>
        <dbReference type="EMBL" id="TGK65310.1"/>
    </source>
</evidence>
<comment type="caution">
    <text evidence="2">The sequence shown here is derived from an EMBL/GenBank/DDBJ whole genome shotgun (WGS) entry which is preliminary data.</text>
</comment>
<proteinExistence type="predicted"/>
<dbReference type="AlphaFoldDB" id="A0A6N4Q4A7"/>
<dbReference type="Pfam" id="PF14280">
    <property type="entry name" value="DUF4365"/>
    <property type="match status" value="1"/>
</dbReference>
<gene>
    <name evidence="2" type="ORF">EHQ18_19860</name>
</gene>
<dbReference type="RefSeq" id="WP_135681221.1">
    <property type="nucleotide sequence ID" value="NZ_JAMQPQ010000011.1"/>
</dbReference>
<dbReference type="EMBL" id="RQFF01000045">
    <property type="protein sequence ID" value="TGK65310.1"/>
    <property type="molecule type" value="Genomic_DNA"/>
</dbReference>
<protein>
    <submittedName>
        <fullName evidence="2">DUF4365 domain-containing protein</fullName>
    </submittedName>
</protein>
<accession>A0A6N4Q4A7</accession>
<sequence>MHITQKKEQFSIGFMKSICAVMGYNTSTMDVDDESVDMQISAKGFSGIIRNPIIQVQLKCTIKTVEDDGFIHFPLKLKNYDDLRGDNLSCPRYLIVITIPESESNWLRIHHKKMTFRYSAYYFSLKDCEEVKNEHNITLKIPKTNLLTFKSLSNLIDNASAGIAL</sequence>
<organism evidence="2 3">
    <name type="scientific">Leptospira kanakyensis</name>
    <dbReference type="NCBI Taxonomy" id="2484968"/>
    <lineage>
        <taxon>Bacteria</taxon>
        <taxon>Pseudomonadati</taxon>
        <taxon>Spirochaetota</taxon>
        <taxon>Spirochaetia</taxon>
        <taxon>Leptospirales</taxon>
        <taxon>Leptospiraceae</taxon>
        <taxon>Leptospira</taxon>
    </lineage>
</organism>
<evidence type="ECO:0000313" key="3">
    <source>
        <dbReference type="Proteomes" id="UP000297239"/>
    </source>
</evidence>
<name>A0A6N4Q4A7_9LEPT</name>
<feature type="domain" description="DUF4365" evidence="1">
    <location>
        <begin position="8"/>
        <end position="158"/>
    </location>
</feature>
<reference evidence="2" key="1">
    <citation type="journal article" date="2019" name="PLoS Negl. Trop. Dis.">
        <title>Revisiting the worldwide diversity of Leptospira species in the environment.</title>
        <authorList>
            <person name="Vincent A.T."/>
            <person name="Schiettekatte O."/>
            <person name="Bourhy P."/>
            <person name="Veyrier F.J."/>
            <person name="Picardeau M."/>
        </authorList>
    </citation>
    <scope>NUCLEOTIDE SEQUENCE [LARGE SCALE GENOMIC DNA]</scope>
    <source>
        <strain evidence="2">201800293</strain>
    </source>
</reference>
<dbReference type="OrthoDB" id="516854at2"/>